<dbReference type="Proteomes" id="UP001196873">
    <property type="component" value="Unassembled WGS sequence"/>
</dbReference>
<protein>
    <submittedName>
        <fullName evidence="2">Uncharacterized protein</fullName>
    </submittedName>
</protein>
<name>A0AAW4NNT9_9BACT</name>
<feature type="signal peptide" evidence="1">
    <location>
        <begin position="1"/>
        <end position="17"/>
    </location>
</feature>
<proteinExistence type="predicted"/>
<dbReference type="RefSeq" id="WP_007133808.1">
    <property type="nucleotide sequence ID" value="NZ_CABKPN010000001.1"/>
</dbReference>
<accession>A0AAW4NNT9</accession>
<organism evidence="2 3">
    <name type="scientific">Segatella salivae</name>
    <dbReference type="NCBI Taxonomy" id="228604"/>
    <lineage>
        <taxon>Bacteria</taxon>
        <taxon>Pseudomonadati</taxon>
        <taxon>Bacteroidota</taxon>
        <taxon>Bacteroidia</taxon>
        <taxon>Bacteroidales</taxon>
        <taxon>Prevotellaceae</taxon>
        <taxon>Segatella</taxon>
    </lineage>
</organism>
<sequence length="158" mass="18092">MKKILFVFLLYTIGLHAQSYNSDRVAFTNFLVRMYTHAPFEGVRVVNDYDNAYLISVLVLDKAKYKTEAILNRVASVKAMAQASRYLNGSTISQDIIIHTTEKKDGTSDTEIIENIRENSIGYVKALEQLTNFKREDGMQVFIFIVPLLKEETNTKEQ</sequence>
<gene>
    <name evidence="2" type="ORF">KZY68_00575</name>
</gene>
<feature type="chain" id="PRO_5043621658" evidence="1">
    <location>
        <begin position="18"/>
        <end position="158"/>
    </location>
</feature>
<reference evidence="2" key="1">
    <citation type="submission" date="2021-07" db="EMBL/GenBank/DDBJ databases">
        <title>Genomic diversity and antimicrobial resistance of Prevotella spp. isolated from chronic lung disease airways.</title>
        <authorList>
            <person name="Webb K.A."/>
            <person name="Olagoke O.S."/>
            <person name="Baird T."/>
            <person name="Neill J."/>
            <person name="Pham A."/>
            <person name="Wells T.J."/>
            <person name="Ramsay K.A."/>
            <person name="Bell S.C."/>
            <person name="Sarovich D.S."/>
            <person name="Price E.P."/>
        </authorList>
    </citation>
    <scope>NUCLEOTIDE SEQUENCE</scope>
    <source>
        <strain evidence="2">SCHI0047.S.3</strain>
    </source>
</reference>
<dbReference type="AlphaFoldDB" id="A0AAW4NNT9"/>
<dbReference type="EMBL" id="JAHXRF010000001">
    <property type="protein sequence ID" value="MBW4864538.1"/>
    <property type="molecule type" value="Genomic_DNA"/>
</dbReference>
<keyword evidence="1" id="KW-0732">Signal</keyword>
<evidence type="ECO:0000313" key="3">
    <source>
        <dbReference type="Proteomes" id="UP001196873"/>
    </source>
</evidence>
<evidence type="ECO:0000256" key="1">
    <source>
        <dbReference type="SAM" id="SignalP"/>
    </source>
</evidence>
<comment type="caution">
    <text evidence="2">The sequence shown here is derived from an EMBL/GenBank/DDBJ whole genome shotgun (WGS) entry which is preliminary data.</text>
</comment>
<evidence type="ECO:0000313" key="2">
    <source>
        <dbReference type="EMBL" id="MBW4864538.1"/>
    </source>
</evidence>